<dbReference type="SMART" id="SM00380">
    <property type="entry name" value="AP2"/>
    <property type="match status" value="1"/>
</dbReference>
<reference evidence="8" key="1">
    <citation type="submission" date="2020-06" db="EMBL/GenBank/DDBJ databases">
        <authorList>
            <person name="Li T."/>
            <person name="Hu X."/>
            <person name="Zhang T."/>
            <person name="Song X."/>
            <person name="Zhang H."/>
            <person name="Dai N."/>
            <person name="Sheng W."/>
            <person name="Hou X."/>
            <person name="Wei L."/>
        </authorList>
    </citation>
    <scope>NUCLEOTIDE SEQUENCE</scope>
    <source>
        <strain evidence="8">K16</strain>
        <tissue evidence="8">Leaf</tissue>
    </source>
</reference>
<dbReference type="Proteomes" id="UP001289374">
    <property type="component" value="Unassembled WGS sequence"/>
</dbReference>
<comment type="subcellular location">
    <subcellularLocation>
        <location evidence="1">Nucleus</location>
    </subcellularLocation>
</comment>
<evidence type="ECO:0000313" key="9">
    <source>
        <dbReference type="Proteomes" id="UP001289374"/>
    </source>
</evidence>
<dbReference type="PANTHER" id="PTHR31194">
    <property type="entry name" value="SHN SHINE , DNA BINDING / TRANSCRIPTION FACTOR"/>
    <property type="match status" value="1"/>
</dbReference>
<dbReference type="InterPro" id="IPR036955">
    <property type="entry name" value="AP2/ERF_dom_sf"/>
</dbReference>
<dbReference type="PANTHER" id="PTHR31194:SF62">
    <property type="entry name" value="ETHYLENE-RESPONSIVE TRANSCRIPTION FACTOR ERF118"/>
    <property type="match status" value="1"/>
</dbReference>
<dbReference type="CDD" id="cd00018">
    <property type="entry name" value="AP2"/>
    <property type="match status" value="1"/>
</dbReference>
<dbReference type="Gene3D" id="3.30.730.10">
    <property type="entry name" value="AP2/ERF domain"/>
    <property type="match status" value="1"/>
</dbReference>
<evidence type="ECO:0000256" key="3">
    <source>
        <dbReference type="ARBA" id="ARBA00023125"/>
    </source>
</evidence>
<dbReference type="Pfam" id="PF00847">
    <property type="entry name" value="AP2"/>
    <property type="match status" value="1"/>
</dbReference>
<evidence type="ECO:0000259" key="7">
    <source>
        <dbReference type="PROSITE" id="PS51032"/>
    </source>
</evidence>
<evidence type="ECO:0000256" key="6">
    <source>
        <dbReference type="SAM" id="MobiDB-lite"/>
    </source>
</evidence>
<keyword evidence="4" id="KW-0804">Transcription</keyword>
<dbReference type="InterPro" id="IPR001471">
    <property type="entry name" value="AP2/ERF_dom"/>
</dbReference>
<evidence type="ECO:0000256" key="5">
    <source>
        <dbReference type="ARBA" id="ARBA00023242"/>
    </source>
</evidence>
<keyword evidence="5" id="KW-0539">Nucleus</keyword>
<feature type="region of interest" description="Disordered" evidence="6">
    <location>
        <begin position="64"/>
        <end position="94"/>
    </location>
</feature>
<feature type="compositionally biased region" description="Polar residues" evidence="6">
    <location>
        <begin position="64"/>
        <end position="73"/>
    </location>
</feature>
<name>A0AAE1XF57_9LAMI</name>
<organism evidence="8 9">
    <name type="scientific">Sesamum angolense</name>
    <dbReference type="NCBI Taxonomy" id="2727404"/>
    <lineage>
        <taxon>Eukaryota</taxon>
        <taxon>Viridiplantae</taxon>
        <taxon>Streptophyta</taxon>
        <taxon>Embryophyta</taxon>
        <taxon>Tracheophyta</taxon>
        <taxon>Spermatophyta</taxon>
        <taxon>Magnoliopsida</taxon>
        <taxon>eudicotyledons</taxon>
        <taxon>Gunneridae</taxon>
        <taxon>Pentapetalae</taxon>
        <taxon>asterids</taxon>
        <taxon>lamiids</taxon>
        <taxon>Lamiales</taxon>
        <taxon>Pedaliaceae</taxon>
        <taxon>Sesamum</taxon>
    </lineage>
</organism>
<feature type="domain" description="AP2/ERF" evidence="7">
    <location>
        <begin position="94"/>
        <end position="152"/>
    </location>
</feature>
<evidence type="ECO:0000256" key="4">
    <source>
        <dbReference type="ARBA" id="ARBA00023163"/>
    </source>
</evidence>
<dbReference type="GO" id="GO:0005634">
    <property type="term" value="C:nucleus"/>
    <property type="evidence" value="ECO:0007669"/>
    <property type="project" value="UniProtKB-SubCell"/>
</dbReference>
<protein>
    <submittedName>
        <fullName evidence="8">Ethylene-responsive transcription factor</fullName>
    </submittedName>
</protein>
<feature type="region of interest" description="Disordered" evidence="6">
    <location>
        <begin position="147"/>
        <end position="168"/>
    </location>
</feature>
<keyword evidence="2" id="KW-0805">Transcription regulation</keyword>
<evidence type="ECO:0000256" key="1">
    <source>
        <dbReference type="ARBA" id="ARBA00004123"/>
    </source>
</evidence>
<dbReference type="AlphaFoldDB" id="A0AAE1XF57"/>
<accession>A0AAE1XF57</accession>
<keyword evidence="3" id="KW-0238">DNA-binding</keyword>
<evidence type="ECO:0000256" key="2">
    <source>
        <dbReference type="ARBA" id="ARBA00023015"/>
    </source>
</evidence>
<dbReference type="SUPFAM" id="SSF54171">
    <property type="entry name" value="DNA-binding domain"/>
    <property type="match status" value="1"/>
</dbReference>
<proteinExistence type="predicted"/>
<dbReference type="GO" id="GO:0003677">
    <property type="term" value="F:DNA binding"/>
    <property type="evidence" value="ECO:0007669"/>
    <property type="project" value="UniProtKB-KW"/>
</dbReference>
<dbReference type="EMBL" id="JACGWL010000001">
    <property type="protein sequence ID" value="KAK4410322.1"/>
    <property type="molecule type" value="Genomic_DNA"/>
</dbReference>
<dbReference type="PROSITE" id="PS51032">
    <property type="entry name" value="AP2_ERF"/>
    <property type="match status" value="1"/>
</dbReference>
<comment type="caution">
    <text evidence="8">The sequence shown here is derived from an EMBL/GenBank/DDBJ whole genome shotgun (WGS) entry which is preliminary data.</text>
</comment>
<dbReference type="InterPro" id="IPR016177">
    <property type="entry name" value="DNA-bd_dom_sf"/>
</dbReference>
<dbReference type="PRINTS" id="PR00367">
    <property type="entry name" value="ETHRSPELEMNT"/>
</dbReference>
<gene>
    <name evidence="8" type="ORF">Sango_0105200</name>
</gene>
<feature type="compositionally biased region" description="Basic and acidic residues" evidence="6">
    <location>
        <begin position="75"/>
        <end position="84"/>
    </location>
</feature>
<dbReference type="GO" id="GO:0003700">
    <property type="term" value="F:DNA-binding transcription factor activity"/>
    <property type="evidence" value="ECO:0007669"/>
    <property type="project" value="InterPro"/>
</dbReference>
<dbReference type="InterPro" id="IPR050913">
    <property type="entry name" value="AP2/ERF_ERF"/>
</dbReference>
<evidence type="ECO:0000313" key="8">
    <source>
        <dbReference type="EMBL" id="KAK4410322.1"/>
    </source>
</evidence>
<keyword evidence="9" id="KW-1185">Reference proteome</keyword>
<reference evidence="8" key="2">
    <citation type="journal article" date="2024" name="Plant">
        <title>Genomic evolution and insights into agronomic trait innovations of Sesamum species.</title>
        <authorList>
            <person name="Miao H."/>
            <person name="Wang L."/>
            <person name="Qu L."/>
            <person name="Liu H."/>
            <person name="Sun Y."/>
            <person name="Le M."/>
            <person name="Wang Q."/>
            <person name="Wei S."/>
            <person name="Zheng Y."/>
            <person name="Lin W."/>
            <person name="Duan Y."/>
            <person name="Cao H."/>
            <person name="Xiong S."/>
            <person name="Wang X."/>
            <person name="Wei L."/>
            <person name="Li C."/>
            <person name="Ma Q."/>
            <person name="Ju M."/>
            <person name="Zhao R."/>
            <person name="Li G."/>
            <person name="Mu C."/>
            <person name="Tian Q."/>
            <person name="Mei H."/>
            <person name="Zhang T."/>
            <person name="Gao T."/>
            <person name="Zhang H."/>
        </authorList>
    </citation>
    <scope>NUCLEOTIDE SEQUENCE</scope>
    <source>
        <strain evidence="8">K16</strain>
    </source>
</reference>
<sequence>MYLGCLRETHEPNHGKADAHATIKMVRILYSDPDATDSSSDEEFDTTQKKGLKRKTLEIVLHQVNKSSGSASEVSPEKKLEGSEKSPSLDVGKKFVGVRRRKSGKYASEIRDPTIKKRVWLGTFATPEQASRAYLAKKKEIDEKLKAKQGFDPVPSEKPSDKDSPFSVLENETSDLTNETGHADAVKDQEVFGENKVSENKDHKFGFLNGVQVVDNNGFMVGEFSKIDDLSLPSTEDGVFCPDISTFGTK</sequence>